<dbReference type="Proteomes" id="UP000316080">
    <property type="component" value="Unassembled WGS sequence"/>
</dbReference>
<dbReference type="InterPro" id="IPR020616">
    <property type="entry name" value="Thiolase_N"/>
</dbReference>
<accession>A0A520KG46</accession>
<organism evidence="4 6">
    <name type="scientific">Thermoproteota archaeon</name>
    <dbReference type="NCBI Taxonomy" id="2056631"/>
    <lineage>
        <taxon>Archaea</taxon>
        <taxon>Thermoproteota</taxon>
    </lineage>
</organism>
<keyword evidence="1" id="KW-0414">Isoprene biosynthesis</keyword>
<evidence type="ECO:0000256" key="1">
    <source>
        <dbReference type="ARBA" id="ARBA00023229"/>
    </source>
</evidence>
<comment type="caution">
    <text evidence="4">The sequence shown here is derived from an EMBL/GenBank/DDBJ whole genome shotgun (WGS) entry which is preliminary data.</text>
</comment>
<dbReference type="PIRSF" id="PIRSF000429">
    <property type="entry name" value="Ac-CoA_Ac_transf"/>
    <property type="match status" value="1"/>
</dbReference>
<feature type="domain" description="Thiolase N-terminal" evidence="2">
    <location>
        <begin position="4"/>
        <end position="220"/>
    </location>
</feature>
<dbReference type="Proteomes" id="UP000317265">
    <property type="component" value="Unassembled WGS sequence"/>
</dbReference>
<dbReference type="GO" id="GO:0008299">
    <property type="term" value="P:isoprenoid biosynthetic process"/>
    <property type="evidence" value="ECO:0007669"/>
    <property type="project" value="UniProtKB-KW"/>
</dbReference>
<dbReference type="PANTHER" id="PTHR42870">
    <property type="entry name" value="ACETYL-COA C-ACETYLTRANSFERASE"/>
    <property type="match status" value="1"/>
</dbReference>
<protein>
    <submittedName>
        <fullName evidence="4">Thiolase domain-containing protein</fullName>
    </submittedName>
</protein>
<dbReference type="Pfam" id="PF22691">
    <property type="entry name" value="Thiolase_C_1"/>
    <property type="match status" value="1"/>
</dbReference>
<evidence type="ECO:0000313" key="6">
    <source>
        <dbReference type="Proteomes" id="UP000316080"/>
    </source>
</evidence>
<evidence type="ECO:0000259" key="2">
    <source>
        <dbReference type="Pfam" id="PF00108"/>
    </source>
</evidence>
<dbReference type="SUPFAM" id="SSF53901">
    <property type="entry name" value="Thiolase-like"/>
    <property type="match status" value="1"/>
</dbReference>
<dbReference type="NCBIfam" id="NF004720">
    <property type="entry name" value="PRK06064.1"/>
    <property type="match status" value="1"/>
</dbReference>
<feature type="domain" description="Thiolase C-terminal" evidence="3">
    <location>
        <begin position="238"/>
        <end position="383"/>
    </location>
</feature>
<evidence type="ECO:0000313" key="5">
    <source>
        <dbReference type="EMBL" id="TDA37671.1"/>
    </source>
</evidence>
<dbReference type="EMBL" id="QNVI01000066">
    <property type="protein sequence ID" value="TDA37671.1"/>
    <property type="molecule type" value="Genomic_DNA"/>
</dbReference>
<dbReference type="Pfam" id="PF00108">
    <property type="entry name" value="Thiolase_N"/>
    <property type="match status" value="1"/>
</dbReference>
<name>A0A520KG46_9CREN</name>
<dbReference type="InterPro" id="IPR016039">
    <property type="entry name" value="Thiolase-like"/>
</dbReference>
<evidence type="ECO:0000313" key="4">
    <source>
        <dbReference type="EMBL" id="RZN56738.1"/>
    </source>
</evidence>
<dbReference type="Gene3D" id="3.40.47.10">
    <property type="match status" value="1"/>
</dbReference>
<dbReference type="EMBL" id="RXIH01000018">
    <property type="protein sequence ID" value="RZN56738.1"/>
    <property type="molecule type" value="Genomic_DNA"/>
</dbReference>
<dbReference type="GO" id="GO:0016747">
    <property type="term" value="F:acyltransferase activity, transferring groups other than amino-acyl groups"/>
    <property type="evidence" value="ECO:0007669"/>
    <property type="project" value="InterPro"/>
</dbReference>
<dbReference type="CDD" id="cd00829">
    <property type="entry name" value="SCP-x_thiolase"/>
    <property type="match status" value="1"/>
</dbReference>
<gene>
    <name evidence="5" type="ORF">DSO09_06590</name>
    <name evidence="4" type="ORF">EF809_02280</name>
</gene>
<dbReference type="InterPro" id="IPR002155">
    <property type="entry name" value="Thiolase"/>
</dbReference>
<proteinExistence type="predicted"/>
<reference evidence="4 6" key="2">
    <citation type="journal article" date="2019" name="Nat. Microbiol.">
        <title>Wide diversity of methane and short-chain alkane metabolisms in uncultured archaea.</title>
        <authorList>
            <person name="Borrel G."/>
            <person name="Adam P.S."/>
            <person name="McKay L.J."/>
            <person name="Chen L.X."/>
            <person name="Sierra-Garcia I.N."/>
            <person name="Sieber C.M."/>
            <person name="Letourneur Q."/>
            <person name="Ghozlane A."/>
            <person name="Andersen G.L."/>
            <person name="Li W.J."/>
            <person name="Hallam S.J."/>
            <person name="Muyzer G."/>
            <person name="de Oliveira V.M."/>
            <person name="Inskeep W.P."/>
            <person name="Banfield J.F."/>
            <person name="Gribaldo S."/>
        </authorList>
    </citation>
    <scope>NUCLEOTIDE SEQUENCE [LARGE SCALE GENOMIC DNA]</scope>
    <source>
        <strain evidence="4">Verst-YHS</strain>
    </source>
</reference>
<dbReference type="AlphaFoldDB" id="A0A520KG46"/>
<reference evidence="5 7" key="1">
    <citation type="journal article" date="2019" name="Nat. Microbiol.">
        <title>Expanding anaerobic alkane metabolism in the domain of Archaea.</title>
        <authorList>
            <person name="Wang Y."/>
            <person name="Wegener G."/>
            <person name="Hou J."/>
            <person name="Wang F."/>
            <person name="Xiao X."/>
        </authorList>
    </citation>
    <scope>NUCLEOTIDE SEQUENCE [LARGE SCALE GENOMIC DNA]</scope>
    <source>
        <strain evidence="5">WYZ-LMO11</strain>
    </source>
</reference>
<evidence type="ECO:0000259" key="3">
    <source>
        <dbReference type="Pfam" id="PF22691"/>
    </source>
</evidence>
<dbReference type="InterPro" id="IPR055140">
    <property type="entry name" value="Thiolase_C_2"/>
</dbReference>
<sequence length="385" mass="41423">MRRVAIISYGMTKVDRHWNKSIKDLFSEATLKAINKVNIPKVDAIFVGNMCASDLCDQNNIGTVVADHLGMIPIPSYRIEAACGSGGAAILSGFMAVSSGLFDIVVVGGVEKLTDGVGKKATFSLGKAADFEYELFYGITFASLNALIMRRYMEVYKVPREAFADFAVLMHRNGAKNPYAQLQFEINRETVLKSEDIADPIKLYDCAPIGDGAAVVILCPLEDASRYSDSFVEIAGIGSATDTIDIASREDLLLLKSILIAANNAYKMAKVSPSDIDLAEIHDAFTINAALSLEALGFSKRGEFDKLLYDGAFEPDGLIPVNLSGGLKSRGHPVGATGVYQIAEIIMQLLGEAGKNQLKNAEIGLAQNMAGVASNSYVTILKRCR</sequence>
<dbReference type="PANTHER" id="PTHR42870:SF6">
    <property type="entry name" value="ACETYL-COA C-ACYLTRANSFERASE"/>
    <property type="match status" value="1"/>
</dbReference>
<evidence type="ECO:0000313" key="7">
    <source>
        <dbReference type="Proteomes" id="UP000317265"/>
    </source>
</evidence>